<dbReference type="EMBL" id="JARIHO010000027">
    <property type="protein sequence ID" value="KAJ7339740.1"/>
    <property type="molecule type" value="Genomic_DNA"/>
</dbReference>
<proteinExistence type="predicted"/>
<keyword evidence="2" id="KW-0472">Membrane</keyword>
<feature type="region of interest" description="Disordered" evidence="1">
    <location>
        <begin position="1"/>
        <end position="40"/>
    </location>
</feature>
<evidence type="ECO:0000256" key="2">
    <source>
        <dbReference type="SAM" id="Phobius"/>
    </source>
</evidence>
<keyword evidence="2" id="KW-0812">Transmembrane</keyword>
<evidence type="ECO:0000313" key="3">
    <source>
        <dbReference type="EMBL" id="KAJ7339740.1"/>
    </source>
</evidence>
<accession>A0AAD7EMA7</accession>
<keyword evidence="2" id="KW-1133">Transmembrane helix</keyword>
<dbReference type="Proteomes" id="UP001218218">
    <property type="component" value="Unassembled WGS sequence"/>
</dbReference>
<reference evidence="3" key="1">
    <citation type="submission" date="2023-03" db="EMBL/GenBank/DDBJ databases">
        <title>Massive genome expansion in bonnet fungi (Mycena s.s.) driven by repeated elements and novel gene families across ecological guilds.</title>
        <authorList>
            <consortium name="Lawrence Berkeley National Laboratory"/>
            <person name="Harder C.B."/>
            <person name="Miyauchi S."/>
            <person name="Viragh M."/>
            <person name="Kuo A."/>
            <person name="Thoen E."/>
            <person name="Andreopoulos B."/>
            <person name="Lu D."/>
            <person name="Skrede I."/>
            <person name="Drula E."/>
            <person name="Henrissat B."/>
            <person name="Morin E."/>
            <person name="Kohler A."/>
            <person name="Barry K."/>
            <person name="LaButti K."/>
            <person name="Morin E."/>
            <person name="Salamov A."/>
            <person name="Lipzen A."/>
            <person name="Mereny Z."/>
            <person name="Hegedus B."/>
            <person name="Baldrian P."/>
            <person name="Stursova M."/>
            <person name="Weitz H."/>
            <person name="Taylor A."/>
            <person name="Grigoriev I.V."/>
            <person name="Nagy L.G."/>
            <person name="Martin F."/>
            <person name="Kauserud H."/>
        </authorList>
    </citation>
    <scope>NUCLEOTIDE SEQUENCE</scope>
    <source>
        <strain evidence="3">CBHHK002</strain>
    </source>
</reference>
<name>A0AAD7EMA7_9AGAR</name>
<dbReference type="AlphaFoldDB" id="A0AAD7EMA7"/>
<feature type="transmembrane region" description="Helical" evidence="2">
    <location>
        <begin position="81"/>
        <end position="104"/>
    </location>
</feature>
<sequence>MNGESVDEVPEKDCLGTREWQKAQRWATGSTRRMPSGSIPASATKDWEQFVLKVASREALTKLEAEEKLKTRGKAIIPLHALYYAVPNALLMFPTYFGVFSYFYQEFSDFPHNFSLLILRATNIYLGRIVGFPNHRDLWPRRAIPIPCAGNNFDHALQRHHGNFRCSDGLASGQHPNIRIPALVITGHPASTPFSMATTRHNFYDLLYHVVPKSIGGKAWGNSDQYLSVYYSKWANTSFGLLSPCITWAWHAVQRKIVSRPDLDGPRFSDALEIARRHITAVGTRMQGCALAALLNHDLQKYLRRIQENWIAQGRSTSNFGPQAISAEDWVNMWIADSTCISAHGYEGPNVYAQRKVGAFVGLMLCNTHDLLYDAATSNQMSVMYAATAGITKANLHCIFITSYVDRIGRRLCNAPSEEEVIFGDNALLTIAAWACFCERYRACERFIKYSRQIACSSSAEAMNISEHASRQFVLTDCNLADVSAMWGKLTVNTSHHATTPQLGIAYHPAAAPEMTTIVLPEICAQCIVPIQKVLHAYAADSIFAVEGLPAGVVECRAMAIAAAIRRAAIFATGEGCCDVCTCRCWADLASYRVLTALMNDEKHTPSVHWLL</sequence>
<feature type="compositionally biased region" description="Basic and acidic residues" evidence="1">
    <location>
        <begin position="9"/>
        <end position="22"/>
    </location>
</feature>
<evidence type="ECO:0000313" key="4">
    <source>
        <dbReference type="Proteomes" id="UP001218218"/>
    </source>
</evidence>
<gene>
    <name evidence="3" type="ORF">DFH08DRAFT_1013206</name>
</gene>
<evidence type="ECO:0000256" key="1">
    <source>
        <dbReference type="SAM" id="MobiDB-lite"/>
    </source>
</evidence>
<protein>
    <submittedName>
        <fullName evidence="3">Uncharacterized protein</fullName>
    </submittedName>
</protein>
<comment type="caution">
    <text evidence="3">The sequence shown here is derived from an EMBL/GenBank/DDBJ whole genome shotgun (WGS) entry which is preliminary data.</text>
</comment>
<keyword evidence="4" id="KW-1185">Reference proteome</keyword>
<organism evidence="3 4">
    <name type="scientific">Mycena albidolilacea</name>
    <dbReference type="NCBI Taxonomy" id="1033008"/>
    <lineage>
        <taxon>Eukaryota</taxon>
        <taxon>Fungi</taxon>
        <taxon>Dikarya</taxon>
        <taxon>Basidiomycota</taxon>
        <taxon>Agaricomycotina</taxon>
        <taxon>Agaricomycetes</taxon>
        <taxon>Agaricomycetidae</taxon>
        <taxon>Agaricales</taxon>
        <taxon>Marasmiineae</taxon>
        <taxon>Mycenaceae</taxon>
        <taxon>Mycena</taxon>
    </lineage>
</organism>